<proteinExistence type="predicted"/>
<dbReference type="EMBL" id="JBHTAP010000001">
    <property type="protein sequence ID" value="MFC7234551.1"/>
    <property type="molecule type" value="Genomic_DNA"/>
</dbReference>
<comment type="caution">
    <text evidence="1">The sequence shown here is derived from an EMBL/GenBank/DDBJ whole genome shotgun (WGS) entry which is preliminary data.</text>
</comment>
<dbReference type="GeneID" id="79266219"/>
<dbReference type="InterPro" id="IPR055927">
    <property type="entry name" value="DUF7504"/>
</dbReference>
<dbReference type="RefSeq" id="WP_276235559.1">
    <property type="nucleotide sequence ID" value="NZ_CP119802.1"/>
</dbReference>
<evidence type="ECO:0008006" key="3">
    <source>
        <dbReference type="Google" id="ProtNLM"/>
    </source>
</evidence>
<reference evidence="1 2" key="1">
    <citation type="journal article" date="2019" name="Int. J. Syst. Evol. Microbiol.">
        <title>The Global Catalogue of Microorganisms (GCM) 10K type strain sequencing project: providing services to taxonomists for standard genome sequencing and annotation.</title>
        <authorList>
            <consortium name="The Broad Institute Genomics Platform"/>
            <consortium name="The Broad Institute Genome Sequencing Center for Infectious Disease"/>
            <person name="Wu L."/>
            <person name="Ma J."/>
        </authorList>
    </citation>
    <scope>NUCLEOTIDE SEQUENCE [LARGE SCALE GENOMIC DNA]</scope>
    <source>
        <strain evidence="1 2">DT85</strain>
    </source>
</reference>
<name>A0ABD5ZMS3_9EURY</name>
<evidence type="ECO:0000313" key="1">
    <source>
        <dbReference type="EMBL" id="MFC7234551.1"/>
    </source>
</evidence>
<evidence type="ECO:0000313" key="2">
    <source>
        <dbReference type="Proteomes" id="UP001596398"/>
    </source>
</evidence>
<dbReference type="AlphaFoldDB" id="A0ABD5ZMS3"/>
<accession>A0ABD5ZMS3</accession>
<keyword evidence="2" id="KW-1185">Reference proteome</keyword>
<dbReference type="Pfam" id="PF24336">
    <property type="entry name" value="DUF7504"/>
    <property type="match status" value="1"/>
</dbReference>
<dbReference type="Proteomes" id="UP001596398">
    <property type="component" value="Unassembled WGS sequence"/>
</dbReference>
<protein>
    <recommendedName>
        <fullName evidence="3">DUF835 domain-containing protein</fullName>
    </recommendedName>
</protein>
<organism evidence="1 2">
    <name type="scientific">Halosegnis marinus</name>
    <dbReference type="NCBI Taxonomy" id="3034023"/>
    <lineage>
        <taxon>Archaea</taxon>
        <taxon>Methanobacteriati</taxon>
        <taxon>Methanobacteriota</taxon>
        <taxon>Stenosarchaea group</taxon>
        <taxon>Halobacteria</taxon>
        <taxon>Halobacteriales</taxon>
        <taxon>Natronomonadaceae</taxon>
        <taxon>Halosegnis</taxon>
    </lineage>
</organism>
<sequence>MSGGTPVTEVADARNVLLLGPSVNDDVDAACRDLLPAASGTYVIAVNFSPTPSTWLDRYAATGADPAGLVLVTTNPAGIDADDYPWPLAVEGISTPGDLTGVGMVVSKYLERWHGADEVVLCFDSLTALLQYEEPQNVYRFLHIISTRLAGAGARAHFHLDPATQDDKVVSTLRSPFDAVAEYDDGWRVARR</sequence>
<gene>
    <name evidence="1" type="ORF">ACFQJ4_04380</name>
</gene>